<reference evidence="1" key="1">
    <citation type="journal article" date="2020" name="Nature">
        <title>Giant virus diversity and host interactions through global metagenomics.</title>
        <authorList>
            <person name="Schulz F."/>
            <person name="Roux S."/>
            <person name="Paez-Espino D."/>
            <person name="Jungbluth S."/>
            <person name="Walsh D.A."/>
            <person name="Denef V.J."/>
            <person name="McMahon K.D."/>
            <person name="Konstantinidis K.T."/>
            <person name="Eloe-Fadrosh E.A."/>
            <person name="Kyrpides N.C."/>
            <person name="Woyke T."/>
        </authorList>
    </citation>
    <scope>NUCLEOTIDE SEQUENCE</scope>
    <source>
        <strain evidence="1">GVMAG-M-3300023179-103</strain>
    </source>
</reference>
<organism evidence="1">
    <name type="scientific">viral metagenome</name>
    <dbReference type="NCBI Taxonomy" id="1070528"/>
    <lineage>
        <taxon>unclassified sequences</taxon>
        <taxon>metagenomes</taxon>
        <taxon>organismal metagenomes</taxon>
    </lineage>
</organism>
<dbReference type="AlphaFoldDB" id="A0A6C0DZ09"/>
<name>A0A6C0DZ09_9ZZZZ</name>
<sequence length="75" mass="8487">MSNVSSLIKCFETKSIQHINSIPVIKHLSKTTQTKHPLVQTQVKIDEQENSKSHSKKEKIQKVGIKLVGLSSYRT</sequence>
<evidence type="ECO:0000313" key="1">
    <source>
        <dbReference type="EMBL" id="QHT22127.1"/>
    </source>
</evidence>
<dbReference type="EMBL" id="MN739703">
    <property type="protein sequence ID" value="QHT22127.1"/>
    <property type="molecule type" value="Genomic_DNA"/>
</dbReference>
<accession>A0A6C0DZ09</accession>
<protein>
    <submittedName>
        <fullName evidence="1">Uncharacterized protein</fullName>
    </submittedName>
</protein>
<proteinExistence type="predicted"/>